<dbReference type="Gene3D" id="2.10.220.10">
    <property type="entry name" value="Hormone Receptor, Insulin-like Growth Factor Receptor 1, Chain A, domain 2"/>
    <property type="match status" value="1"/>
</dbReference>
<dbReference type="PANTHER" id="PTHR38934:SF6">
    <property type="entry name" value="CHROMOSOME UNDETERMINED SCAFFOLD_176, WHOLE GENOME SHOTGUN SEQUENCE"/>
    <property type="match status" value="1"/>
</dbReference>
<dbReference type="EMBL" id="CCKQ01016104">
    <property type="protein sequence ID" value="CDW87978.1"/>
    <property type="molecule type" value="Genomic_DNA"/>
</dbReference>
<proteinExistence type="predicted"/>
<feature type="transmembrane region" description="Helical" evidence="4">
    <location>
        <begin position="2429"/>
        <end position="2453"/>
    </location>
</feature>
<evidence type="ECO:0000256" key="3">
    <source>
        <dbReference type="ARBA" id="ARBA00023157"/>
    </source>
</evidence>
<feature type="transmembrane region" description="Helical" evidence="4">
    <location>
        <begin position="2218"/>
        <end position="2239"/>
    </location>
</feature>
<dbReference type="InParanoid" id="A0A078B3A2"/>
<keyword evidence="3" id="KW-1015">Disulfide bond</keyword>
<reference evidence="5 6" key="1">
    <citation type="submission" date="2014-06" db="EMBL/GenBank/DDBJ databases">
        <authorList>
            <person name="Swart Estienne"/>
        </authorList>
    </citation>
    <scope>NUCLEOTIDE SEQUENCE [LARGE SCALE GENOMIC DNA]</scope>
    <source>
        <strain evidence="5 6">130c</strain>
    </source>
</reference>
<feature type="transmembrane region" description="Helical" evidence="4">
    <location>
        <begin position="2366"/>
        <end position="2386"/>
    </location>
</feature>
<dbReference type="InterPro" id="IPR011047">
    <property type="entry name" value="Quinoprotein_ADH-like_sf"/>
</dbReference>
<organism evidence="5 6">
    <name type="scientific">Stylonychia lemnae</name>
    <name type="common">Ciliate</name>
    <dbReference type="NCBI Taxonomy" id="5949"/>
    <lineage>
        <taxon>Eukaryota</taxon>
        <taxon>Sar</taxon>
        <taxon>Alveolata</taxon>
        <taxon>Ciliophora</taxon>
        <taxon>Intramacronucleata</taxon>
        <taxon>Spirotrichea</taxon>
        <taxon>Stichotrichia</taxon>
        <taxon>Sporadotrichida</taxon>
        <taxon>Oxytrichidae</taxon>
        <taxon>Stylonychinae</taxon>
        <taxon>Stylonychia</taxon>
    </lineage>
</organism>
<keyword evidence="4" id="KW-0812">Transmembrane</keyword>
<feature type="transmembrane region" description="Helical" evidence="4">
    <location>
        <begin position="2287"/>
        <end position="2312"/>
    </location>
</feature>
<keyword evidence="6" id="KW-1185">Reference proteome</keyword>
<dbReference type="OrthoDB" id="300641at2759"/>
<evidence type="ECO:0000256" key="2">
    <source>
        <dbReference type="ARBA" id="ARBA00022737"/>
    </source>
</evidence>
<dbReference type="PANTHER" id="PTHR38934">
    <property type="entry name" value="HYPHALLY REGULATED CELL WALL PROTEIN 1"/>
    <property type="match status" value="1"/>
</dbReference>
<protein>
    <submittedName>
        <fullName evidence="5">Cadg multi-domain protein</fullName>
    </submittedName>
</protein>
<dbReference type="SMART" id="SM00261">
    <property type="entry name" value="FU"/>
    <property type="match status" value="2"/>
</dbReference>
<keyword evidence="4" id="KW-1133">Transmembrane helix</keyword>
<name>A0A078B3A2_STYLE</name>
<feature type="transmembrane region" description="Helical" evidence="4">
    <location>
        <begin position="2398"/>
        <end position="2417"/>
    </location>
</feature>
<evidence type="ECO:0000313" key="6">
    <source>
        <dbReference type="Proteomes" id="UP000039865"/>
    </source>
</evidence>
<dbReference type="CDD" id="cd00064">
    <property type="entry name" value="FU"/>
    <property type="match status" value="2"/>
</dbReference>
<gene>
    <name evidence="5" type="primary">Contig2609.g2811</name>
    <name evidence="5" type="ORF">STYLEM_17093</name>
</gene>
<feature type="transmembrane region" description="Helical" evidence="4">
    <location>
        <begin position="2260"/>
        <end position="2281"/>
    </location>
</feature>
<keyword evidence="1" id="KW-0732">Signal</keyword>
<accession>A0A078B3A2</accession>
<evidence type="ECO:0000256" key="4">
    <source>
        <dbReference type="SAM" id="Phobius"/>
    </source>
</evidence>
<dbReference type="Proteomes" id="UP000039865">
    <property type="component" value="Unassembled WGS sequence"/>
</dbReference>
<evidence type="ECO:0000313" key="5">
    <source>
        <dbReference type="EMBL" id="CDW87978.1"/>
    </source>
</evidence>
<sequence length="2575" mass="294351">MMAVFFSINSQAYAGNIQLYDDQQTLVSTFNQIFKPIAKIASNSIIGSALYDPDEDYVYVSNSGYYRQSGFQDTLVLKQSSVTGQVSWSRLYSSDSQAFLPFMAYNSKSKNLFVASTATYSHLIKISAEDGQTQIRVHLKTSSFSGFQHIELAIDESNNNVIVLAMSVGTAVVEIMTLTQNFETVSYAYQTHSQVTNTFGRFIYQVGDWYYYLVNVIKYGSASYSGNEVLLGKRSIKYDDYSRYECHSSTFSNYYALQTNFSISDSLLPSDVLYLSTMQLVTIDQGYIKSYQLQTYHRSQLLPNPDSLDSLGLQHSLVNATLCSSVTGYSAPSMIELDPIELIQGSSVSYTLDSSKFRQCQGLDVTYNTTLDETYNSTRSATNSFITISGNQITVDATSSTVYPSFRQLIITNVCTAGTTLCAPLVIGSFYFYKADVDNNNGNFLMCGQYNGLINSFYKDNPNNGAILLSDINGKIMWAFTNTHVFAGNDTCFLSCHFSETKYVYSGLAIANDIFALLKQDYASGKLIYQRQIPGKYQYNQRQTANLFYDNNDKAIYVTGYRHDQNVIGNIWQNYLAKIDVSSINPTQKWYSFIKTANQQATYTITSAAFSTQSYQPKNVIYNLDDTFRGINMDSSSVTKYQIFIYEDKIFQFFYALGFNYISNPFIDYNSYVTQTVYQADYKLTPVIKQYMEFYPFQSRISFKTADYIGCRNDGLEFNFLLENQIIVLPKNEHTYTFDWPIDCIGSEIIFSWSIDGYNTNFYKSFINFTNTSSISTMTVKPNNSHIGTYNINVKFYSQSYPAYQVTKQFILEIYPQTEYGSQIIESQCTGSLFPAIFSKNSDYQVFYGDVEENGVNYLICGKTRTTNALYSPYDQAFISVFTANFAPKFQLNLHVTAGDTSTRVCLFGYDKRIFSASNSRGTSGFDESIYLFQHSYTGKFINGKQFRLANKKNILRQYIVNKDSGDQYLQGSQQSSPLQIHYYPTTFIMKLDIDYNVAMFSSYRTSQNYQDQFPNTFAVDFVNAQIYSIFNGYFGAASNFLYTVLQVRESDGKMQWAKQMRDPGNSTLVIRTPDYTFSQSGLLINGGYVYSCITVKIPSGTTIGFEVYLTRHNQTDGSNLLKTELAYGVPSATQNITSNWNGCNIQYSDSSQLIYLMQAEVSSMNIMAFYANSTTSFDFKYTVIKFQMTNYVHQYYHIMPRDDQIYFFTSATYSSQPIGAFFKLTDQYNIDWTDTCQVYSRDSTGYQGYLMPNGIYGDQGSSWIDYTEISQFKPSPSSVQKYIINPQNFRIYAIANQTAYTRLLYGNCSFMSYPQSFQINNRTGSPLNITSGGFSVSLNRYSILLPKFIQCANLDLTYSIQITPSNGSTFITFNQTLMTMSVEPSSNTYIGNYSIRFQAIITSYPAYSNYSDFVIEIVKNVPPNPIMGFNSTVNMYAHQNRTWEIQLDSDLEGDEAIFNVTVLSSSLVDINSTISFLKIDYKDNQGIIFSVINPSQPPLQAAYICYYLNILVFDNYNKATPNSYLKLLNISQNNAPFLNSGISLIIPKIYITKAFTYTLWYNNFTDSENNLIIITCAKSTDAPNTDWITIEVNKTVKGNITFFGQTPRNNSYAGVYKFSCTVKDQYDGTPNIYNFSLTVLAKQQIQIVRSQSKVKLRLPQTITLRFDKFSSDPQQEPNYYSLFINDTLYNTSLQNSWIDWDNLTSKIYVKPISNENGGNHSMAVKFEDFISQPRFVNFTLEITQNWPLIAKKDLPNRVAIVNNWFFYNFSKEELFLNPEGEQFQMYFRQSDTGNNLPYFISRNFSNGTLGGYTFEPDVGSYNLQCVGIDDGNWETIIPFVLMVKRCNQACNLCYGPSSSQCFNCTEIIEENEIGDFQKIGYLLAGTECKVPRCINGQYFQWENKLLDGIHYGKCETCHKTCKRCFGPKQNQCLQCYEGFIINNQLNICIPCEEIPGMFTNEELECEDICGDGIVVNKQCDDGNLISGDGCSKLCQTEYGFTCLIANQACRESIPPLFQINTITPKNLVYVEFSEPVFIIDEGAISWKHYYGSENVKISFQNYSMIRDEAGNELTEGSFTMTNPYPFVYLSQSETDTAQNSGNSLKYTFLSVFSFNLALKLVMNSSMQFLWGLVHALQVFNFLLYMNIDFPDNVLLFSKYMQVASGNVDELQNYIPNVADYMVYEENISEPKDQEQLQESFKENDISPYFLISFGQKLTIWTFGLLIILPIVLTMNKLCKKIKMWESVLGQFFFNGPLRTFIEMYIELILQVIINTQFIKFENRDQIIATLVAFIFGTISILLPFLSMTVIYHNRKMIKKFQWKKSYGMLTDEVRTKSIIQLYYYPFFMFQRLMIAAIIVYVYEKPLLSCFLVILCNIAMIFYLILEKPFKEESQQTTTVLDELIILLCVIMFIILGQKQQNPDEKKNLGWMIVLLILFSVCKNFGVVIYFGFLRTSEKLKLMFSAEDHQNDSIHSGEEDDSDLDDGFDTDELEQEIKEETQKLKNTRTQSSIILTTTPQNSSFNEIYSPQKIFKQLAHKTSSKQYFQSFKILSTTQQNLNPTIPGQIQTKETLF</sequence>
<dbReference type="NCBIfam" id="TIGR02232">
    <property type="entry name" value="myxo_disulf_rpt"/>
    <property type="match status" value="1"/>
</dbReference>
<evidence type="ECO:0000256" key="1">
    <source>
        <dbReference type="ARBA" id="ARBA00022729"/>
    </source>
</evidence>
<feature type="transmembrane region" description="Helical" evidence="4">
    <location>
        <begin position="2342"/>
        <end position="2360"/>
    </location>
</feature>
<dbReference type="InterPro" id="IPR011936">
    <property type="entry name" value="Myxo_disulph_rpt"/>
</dbReference>
<dbReference type="SUPFAM" id="SSF57184">
    <property type="entry name" value="Growth factor receptor domain"/>
    <property type="match status" value="1"/>
</dbReference>
<dbReference type="SUPFAM" id="SSF50998">
    <property type="entry name" value="Quinoprotein alcohol dehydrogenase-like"/>
    <property type="match status" value="1"/>
</dbReference>
<keyword evidence="2" id="KW-0677">Repeat</keyword>
<dbReference type="Pfam" id="PF13948">
    <property type="entry name" value="DUF4215"/>
    <property type="match status" value="1"/>
</dbReference>
<keyword evidence="4" id="KW-0472">Membrane</keyword>
<dbReference type="InterPro" id="IPR009030">
    <property type="entry name" value="Growth_fac_rcpt_cys_sf"/>
</dbReference>
<dbReference type="InterPro" id="IPR006212">
    <property type="entry name" value="Furin_repeat"/>
</dbReference>